<evidence type="ECO:0000313" key="5">
    <source>
        <dbReference type="Proteomes" id="UP000316621"/>
    </source>
</evidence>
<dbReference type="OMA" id="GHALECE"/>
<dbReference type="Gramene" id="RZC68139">
    <property type="protein sequence ID" value="RZC68139"/>
    <property type="gene ID" value="C5167_031396"/>
</dbReference>
<dbReference type="InterPro" id="IPR002110">
    <property type="entry name" value="Ankyrin_rpt"/>
</dbReference>
<dbReference type="Proteomes" id="UP000316621">
    <property type="component" value="Chromosome 7"/>
</dbReference>
<dbReference type="PROSITE" id="PS50088">
    <property type="entry name" value="ANK_REPEAT"/>
    <property type="match status" value="2"/>
</dbReference>
<gene>
    <name evidence="4" type="ORF">C5167_031396</name>
</gene>
<keyword evidence="5" id="KW-1185">Reference proteome</keyword>
<accession>A0A4Y7K879</accession>
<name>A0A4Y7K879_PAPSO</name>
<feature type="repeat" description="ANK" evidence="3">
    <location>
        <begin position="90"/>
        <end position="122"/>
    </location>
</feature>
<feature type="non-terminal residue" evidence="4">
    <location>
        <position position="1"/>
    </location>
</feature>
<evidence type="ECO:0000256" key="2">
    <source>
        <dbReference type="ARBA" id="ARBA00023043"/>
    </source>
</evidence>
<dbReference type="STRING" id="3469.A0A4Y7K879"/>
<dbReference type="Gene3D" id="1.25.40.20">
    <property type="entry name" value="Ankyrin repeat-containing domain"/>
    <property type="match status" value="1"/>
</dbReference>
<dbReference type="PANTHER" id="PTHR24186">
    <property type="entry name" value="PROTEIN PHOSPHATASE 1 REGULATORY SUBUNIT"/>
    <property type="match status" value="1"/>
</dbReference>
<evidence type="ECO:0000313" key="4">
    <source>
        <dbReference type="EMBL" id="RZC68139.1"/>
    </source>
</evidence>
<protein>
    <submittedName>
        <fullName evidence="4">Uncharacterized protein</fullName>
    </submittedName>
</protein>
<dbReference type="GO" id="GO:0005886">
    <property type="term" value="C:plasma membrane"/>
    <property type="evidence" value="ECO:0007669"/>
    <property type="project" value="TreeGrafter"/>
</dbReference>
<dbReference type="Pfam" id="PF12796">
    <property type="entry name" value="Ank_2"/>
    <property type="match status" value="2"/>
</dbReference>
<sequence>YKYLLLLQTGRFSLGKLRRMEKLLYEVSLKGDVKSLKKILNLDRRLRLEDVALTSFLRTPLHIAAVHGHIKFAKAILDMKKVLTTVRDSQGLTPLHLASATGETEMVKLLLKANVDACTIQDQDGRTPMHLAAMKDEVSILKLLIERRPEAVHLMTDRNETVLHYCVKNRSFEALKFLLEYQIGAQPTDRNVMSVNSRDDAGNTILHIAAETRNMKIMGYLVSNKHIKVEINAFNNNSDKAFDMLSQTERNDLEFGVSDSYGSAN</sequence>
<reference evidence="4 5" key="1">
    <citation type="journal article" date="2018" name="Science">
        <title>The opium poppy genome and morphinan production.</title>
        <authorList>
            <person name="Guo L."/>
            <person name="Winzer T."/>
            <person name="Yang X."/>
            <person name="Li Y."/>
            <person name="Ning Z."/>
            <person name="He Z."/>
            <person name="Teodor R."/>
            <person name="Lu Y."/>
            <person name="Bowser T.A."/>
            <person name="Graham I.A."/>
            <person name="Ye K."/>
        </authorList>
    </citation>
    <scope>NUCLEOTIDE SEQUENCE [LARGE SCALE GENOMIC DNA]</scope>
    <source>
        <strain evidence="5">cv. HN1</strain>
        <tissue evidence="4">Leaves</tissue>
    </source>
</reference>
<dbReference type="SMART" id="SM00248">
    <property type="entry name" value="ANK"/>
    <property type="match status" value="5"/>
</dbReference>
<dbReference type="PROSITE" id="PS50297">
    <property type="entry name" value="ANK_REP_REGION"/>
    <property type="match status" value="2"/>
</dbReference>
<dbReference type="InterPro" id="IPR036770">
    <property type="entry name" value="Ankyrin_rpt-contain_sf"/>
</dbReference>
<dbReference type="Pfam" id="PF00023">
    <property type="entry name" value="Ank"/>
    <property type="match status" value="1"/>
</dbReference>
<dbReference type="PANTHER" id="PTHR24186:SF37">
    <property type="entry name" value="PGG DOMAIN-CONTAINING PROTEIN"/>
    <property type="match status" value="1"/>
</dbReference>
<organism evidence="4 5">
    <name type="scientific">Papaver somniferum</name>
    <name type="common">Opium poppy</name>
    <dbReference type="NCBI Taxonomy" id="3469"/>
    <lineage>
        <taxon>Eukaryota</taxon>
        <taxon>Viridiplantae</taxon>
        <taxon>Streptophyta</taxon>
        <taxon>Embryophyta</taxon>
        <taxon>Tracheophyta</taxon>
        <taxon>Spermatophyta</taxon>
        <taxon>Magnoliopsida</taxon>
        <taxon>Ranunculales</taxon>
        <taxon>Papaveraceae</taxon>
        <taxon>Papaveroideae</taxon>
        <taxon>Papaver</taxon>
    </lineage>
</organism>
<proteinExistence type="predicted"/>
<dbReference type="AlphaFoldDB" id="A0A4Y7K879"/>
<feature type="repeat" description="ANK" evidence="3">
    <location>
        <begin position="124"/>
        <end position="147"/>
    </location>
</feature>
<dbReference type="SUPFAM" id="SSF48403">
    <property type="entry name" value="Ankyrin repeat"/>
    <property type="match status" value="1"/>
</dbReference>
<evidence type="ECO:0000256" key="3">
    <source>
        <dbReference type="PROSITE-ProRule" id="PRU00023"/>
    </source>
</evidence>
<keyword evidence="1" id="KW-0677">Repeat</keyword>
<keyword evidence="2 3" id="KW-0040">ANK repeat</keyword>
<dbReference type="EMBL" id="CM010721">
    <property type="protein sequence ID" value="RZC68139.1"/>
    <property type="molecule type" value="Genomic_DNA"/>
</dbReference>
<evidence type="ECO:0000256" key="1">
    <source>
        <dbReference type="ARBA" id="ARBA00022737"/>
    </source>
</evidence>